<dbReference type="SUPFAM" id="SSF52266">
    <property type="entry name" value="SGNH hydrolase"/>
    <property type="match status" value="1"/>
</dbReference>
<dbReference type="AlphaFoldDB" id="A0A1E3AY52"/>
<dbReference type="PATRIC" id="fig|1432052.3.peg.1429"/>
<keyword evidence="1" id="KW-0378">Hydrolase</keyword>
<dbReference type="Gene3D" id="3.40.50.1110">
    <property type="entry name" value="SGNH hydrolase"/>
    <property type="match status" value="1"/>
</dbReference>
<proteinExistence type="predicted"/>
<dbReference type="GO" id="GO:0001681">
    <property type="term" value="F:sialate O-acetylesterase activity"/>
    <property type="evidence" value="ECO:0007669"/>
    <property type="project" value="InterPro"/>
</dbReference>
<evidence type="ECO:0000313" key="4">
    <source>
        <dbReference type="Proteomes" id="UP000095003"/>
    </source>
</evidence>
<dbReference type="EMBL" id="MCGI01000001">
    <property type="protein sequence ID" value="ODM13589.1"/>
    <property type="molecule type" value="Genomic_DNA"/>
</dbReference>
<organism evidence="3 4">
    <name type="scientific">Eisenbergiella tayi</name>
    <dbReference type="NCBI Taxonomy" id="1432052"/>
    <lineage>
        <taxon>Bacteria</taxon>
        <taxon>Bacillati</taxon>
        <taxon>Bacillota</taxon>
        <taxon>Clostridia</taxon>
        <taxon>Lachnospirales</taxon>
        <taxon>Lachnospiraceae</taxon>
        <taxon>Eisenbergiella</taxon>
    </lineage>
</organism>
<comment type="caution">
    <text evidence="3">The sequence shown here is derived from an EMBL/GenBank/DDBJ whole genome shotgun (WGS) entry which is preliminary data.</text>
</comment>
<dbReference type="InterPro" id="IPR005181">
    <property type="entry name" value="SASA"/>
</dbReference>
<dbReference type="PANTHER" id="PTHR22901">
    <property type="entry name" value="SIALATE O-ACETYLESTERASE"/>
    <property type="match status" value="1"/>
</dbReference>
<evidence type="ECO:0000259" key="2">
    <source>
        <dbReference type="Pfam" id="PF03629"/>
    </source>
</evidence>
<reference evidence="3 4" key="1">
    <citation type="submission" date="2016-07" db="EMBL/GenBank/DDBJ databases">
        <title>Characterization of isolates of Eisenbergiella tayi derived from blood cultures, using whole genome sequencing.</title>
        <authorList>
            <person name="Burdz T."/>
            <person name="Wiebe D."/>
            <person name="Huynh C."/>
            <person name="Bernard K."/>
        </authorList>
    </citation>
    <scope>NUCLEOTIDE SEQUENCE [LARGE SCALE GENOMIC DNA]</scope>
    <source>
        <strain evidence="3 4">NML 120489</strain>
    </source>
</reference>
<name>A0A1E3AY52_9FIRM</name>
<sequence>MKEFRLAAVFSSHMVLQRDKKVCVFGEGPEGEKVTVEFAGQLMETRIKEERWQVILSPMKAGVRGELVAVCGTRYHIFTDVCVGEVWLAGGQSNMEYELSRSVGGKEALAGEEPDVRYYQVPRLSWKNDNFCEEEAASAWELFSEEKAGKWSAVAFYFAQRISRELGVTVGIIGCSWGGTSAAAWVPENVLQEDSVLRIYWEEYEETVEGVSQEQQLREYEEYETYFEQWNRKAMEYWRKFPELTWQEVERDCGDSRWPGPVNCVHPFRPSGLYHCMLERVMPYTMKGFLYYQGEADEARAGMYGRLLGRLIEQWRTDWEEENMPFLLVQLPGYQNPLREDDRSWCIIREAQMQVFHTIKNTGIAVILDCGDKNEIHPADKREVGRRLALQALCEIYGVIDKEEAFGPVYRTSYPCEDKMEVEFDYTGRGIQLREYGEEAAPFEIAGEDKIFRKANAEVKGGKLLVWSDEIKMPMYVRYCWHNFSVPVVFGMNGIPAAPFRTSKND</sequence>
<dbReference type="Proteomes" id="UP000095003">
    <property type="component" value="Unassembled WGS sequence"/>
</dbReference>
<gene>
    <name evidence="3" type="ORF">BEH84_01305</name>
</gene>
<dbReference type="InterPro" id="IPR036514">
    <property type="entry name" value="SGNH_hydro_sf"/>
</dbReference>
<dbReference type="RefSeq" id="WP_069156606.1">
    <property type="nucleotide sequence ID" value="NZ_DBFYTC010000152.1"/>
</dbReference>
<accession>A0A1E3AY52</accession>
<dbReference type="GO" id="GO:0005975">
    <property type="term" value="P:carbohydrate metabolic process"/>
    <property type="evidence" value="ECO:0007669"/>
    <property type="project" value="TreeGrafter"/>
</dbReference>
<protein>
    <recommendedName>
        <fullName evidence="2">Sialate O-acetylesterase domain-containing protein</fullName>
    </recommendedName>
</protein>
<feature type="domain" description="Sialate O-acetylesterase" evidence="2">
    <location>
        <begin position="272"/>
        <end position="392"/>
    </location>
</feature>
<dbReference type="Pfam" id="PF03629">
    <property type="entry name" value="SASA"/>
    <property type="match status" value="1"/>
</dbReference>
<dbReference type="GeneID" id="93299799"/>
<evidence type="ECO:0000313" key="3">
    <source>
        <dbReference type="EMBL" id="ODM13589.1"/>
    </source>
</evidence>
<dbReference type="InterPro" id="IPR039329">
    <property type="entry name" value="SIAE"/>
</dbReference>
<evidence type="ECO:0000256" key="1">
    <source>
        <dbReference type="ARBA" id="ARBA00022801"/>
    </source>
</evidence>
<dbReference type="PANTHER" id="PTHR22901:SF0">
    <property type="entry name" value="SIALATE O-ACETYLESTERASE"/>
    <property type="match status" value="1"/>
</dbReference>